<evidence type="ECO:0000313" key="6">
    <source>
        <dbReference type="EMBL" id="GAA0341768.1"/>
    </source>
</evidence>
<evidence type="ECO:0000256" key="4">
    <source>
        <dbReference type="ARBA" id="ARBA00023136"/>
    </source>
</evidence>
<evidence type="ECO:0000256" key="5">
    <source>
        <dbReference type="SAM" id="Phobius"/>
    </source>
</evidence>
<keyword evidence="3 5" id="KW-1133">Transmembrane helix</keyword>
<dbReference type="SUPFAM" id="SSF81324">
    <property type="entry name" value="Voltage-gated potassium channels"/>
    <property type="match status" value="1"/>
</dbReference>
<dbReference type="Gene3D" id="1.20.120.350">
    <property type="entry name" value="Voltage-gated potassium channels. Chain C"/>
    <property type="match status" value="1"/>
</dbReference>
<keyword evidence="7" id="KW-1185">Reference proteome</keyword>
<evidence type="ECO:0000256" key="3">
    <source>
        <dbReference type="ARBA" id="ARBA00022989"/>
    </source>
</evidence>
<accession>A0ABN0WN12</accession>
<dbReference type="EMBL" id="BAAADJ010000060">
    <property type="protein sequence ID" value="GAA0341768.1"/>
    <property type="molecule type" value="Genomic_DNA"/>
</dbReference>
<dbReference type="Proteomes" id="UP001500782">
    <property type="component" value="Unassembled WGS sequence"/>
</dbReference>
<dbReference type="InterPro" id="IPR027359">
    <property type="entry name" value="Volt_channel_dom_sf"/>
</dbReference>
<comment type="caution">
    <text evidence="6">The sequence shown here is derived from an EMBL/GenBank/DDBJ whole genome shotgun (WGS) entry which is preliminary data.</text>
</comment>
<comment type="subcellular location">
    <subcellularLocation>
        <location evidence="1">Membrane</location>
        <topology evidence="1">Multi-pass membrane protein</topology>
    </subcellularLocation>
</comment>
<name>A0ABN0WN12_9BACI</name>
<evidence type="ECO:0000256" key="1">
    <source>
        <dbReference type="ARBA" id="ARBA00004141"/>
    </source>
</evidence>
<proteinExistence type="predicted"/>
<feature type="transmembrane region" description="Helical" evidence="5">
    <location>
        <begin position="164"/>
        <end position="189"/>
    </location>
</feature>
<evidence type="ECO:0000256" key="2">
    <source>
        <dbReference type="ARBA" id="ARBA00022692"/>
    </source>
</evidence>
<keyword evidence="2 5" id="KW-0812">Transmembrane</keyword>
<feature type="transmembrane region" description="Helical" evidence="5">
    <location>
        <begin position="32"/>
        <end position="52"/>
    </location>
</feature>
<protein>
    <recommendedName>
        <fullName evidence="8">Transporter</fullName>
    </recommendedName>
</protein>
<keyword evidence="4 5" id="KW-0472">Membrane</keyword>
<feature type="transmembrane region" description="Helical" evidence="5">
    <location>
        <begin position="7"/>
        <end position="26"/>
    </location>
</feature>
<evidence type="ECO:0000313" key="7">
    <source>
        <dbReference type="Proteomes" id="UP001500782"/>
    </source>
</evidence>
<feature type="transmembrane region" description="Helical" evidence="5">
    <location>
        <begin position="64"/>
        <end position="90"/>
    </location>
</feature>
<reference evidence="6 7" key="1">
    <citation type="journal article" date="2019" name="Int. J. Syst. Evol. Microbiol.">
        <title>The Global Catalogue of Microorganisms (GCM) 10K type strain sequencing project: providing services to taxonomists for standard genome sequencing and annotation.</title>
        <authorList>
            <consortium name="The Broad Institute Genomics Platform"/>
            <consortium name="The Broad Institute Genome Sequencing Center for Infectious Disease"/>
            <person name="Wu L."/>
            <person name="Ma J."/>
        </authorList>
    </citation>
    <scope>NUCLEOTIDE SEQUENCE [LARGE SCALE GENOMIC DNA]</scope>
    <source>
        <strain evidence="6 7">JCM 9731</strain>
    </source>
</reference>
<sequence length="206" mass="24384">MKPFMKTIYEGIMILLVMLTIMTIWTEETYNSTINWIVWFVFVVDFIIRLWASNNKWTFLKQNPFLVLAIIPFGQFFQVARIVRVIYLFRIKTITKYYVTPYIEKLSYRSMTLVVSIVIALLAIESFIVYFAEVSIESYFDALYVIVGHLFFFGHQVYAIEKAWMVWMLTGTSILGIVIQGLALQWVFLKIEKYIPSKREEMEKEG</sequence>
<feature type="transmembrane region" description="Helical" evidence="5">
    <location>
        <begin position="139"/>
        <end position="158"/>
    </location>
</feature>
<dbReference type="RefSeq" id="WP_343801970.1">
    <property type="nucleotide sequence ID" value="NZ_BAAADJ010000060.1"/>
</dbReference>
<feature type="transmembrane region" description="Helical" evidence="5">
    <location>
        <begin position="110"/>
        <end position="132"/>
    </location>
</feature>
<gene>
    <name evidence="6" type="ORF">GCM10008967_35200</name>
</gene>
<organism evidence="6 7">
    <name type="scientific">Bacillus carboniphilus</name>
    <dbReference type="NCBI Taxonomy" id="86663"/>
    <lineage>
        <taxon>Bacteria</taxon>
        <taxon>Bacillati</taxon>
        <taxon>Bacillota</taxon>
        <taxon>Bacilli</taxon>
        <taxon>Bacillales</taxon>
        <taxon>Bacillaceae</taxon>
        <taxon>Bacillus</taxon>
    </lineage>
</organism>
<evidence type="ECO:0008006" key="8">
    <source>
        <dbReference type="Google" id="ProtNLM"/>
    </source>
</evidence>